<dbReference type="Proteomes" id="UP000737555">
    <property type="component" value="Unassembled WGS sequence"/>
</dbReference>
<dbReference type="SUPFAM" id="SSF52283">
    <property type="entry name" value="Formate/glycerate dehydrogenase catalytic domain-like"/>
    <property type="match status" value="1"/>
</dbReference>
<dbReference type="EMBL" id="JABMJE010000043">
    <property type="protein sequence ID" value="NQS77953.1"/>
    <property type="molecule type" value="Genomic_DNA"/>
</dbReference>
<feature type="domain" description="D-isomer specific 2-hydroxyacid dehydrogenase NAD-binding" evidence="6">
    <location>
        <begin position="111"/>
        <end position="306"/>
    </location>
</feature>
<gene>
    <name evidence="7" type="ORF">HQQ74_04480</name>
</gene>
<dbReference type="PROSITE" id="PS00671">
    <property type="entry name" value="D_2_HYDROXYACID_DH_3"/>
    <property type="match status" value="1"/>
</dbReference>
<keyword evidence="3" id="KW-0520">NAD</keyword>
<dbReference type="PANTHER" id="PTHR43026:SF1">
    <property type="entry name" value="2-HYDROXYACID DEHYDROGENASE HOMOLOG 1-RELATED"/>
    <property type="match status" value="1"/>
</dbReference>
<dbReference type="PANTHER" id="PTHR43026">
    <property type="entry name" value="2-HYDROXYACID DEHYDROGENASE HOMOLOG 1-RELATED"/>
    <property type="match status" value="1"/>
</dbReference>
<evidence type="ECO:0000256" key="4">
    <source>
        <dbReference type="RuleBase" id="RU003719"/>
    </source>
</evidence>
<comment type="similarity">
    <text evidence="1 4">Belongs to the D-isomer specific 2-hydroxyacid dehydrogenase family.</text>
</comment>
<dbReference type="InterPro" id="IPR029753">
    <property type="entry name" value="D-isomer_DH_CS"/>
</dbReference>
<evidence type="ECO:0000259" key="6">
    <source>
        <dbReference type="Pfam" id="PF02826"/>
    </source>
</evidence>
<sequence length="353" mass="38202">MVVKLVFFDLDEHEQDVVRDAFASESGYEVDLHSDALTRQNVSLARDADGIAVFVTSHVTREVLDRLPNLKVIAAMSTGFDHIDVDTCRERKIAVCNVPLYGDTTVAEFAFGLILALARKFRPTFARTARGDFSRTGLQGMDLAGKTLGLIGTGRIGSHLARLAHAAGMNVVAYDLHPNLALTKDYGVRYLDLDDLLREADVISLHVPYTKATHHLINADRLRLVRDTALLVNTSRGGVVDTRAVAAALREGRLGGVALDTFEGEQIWIEEEFSGAGEPSAAELKDALESFAILQSDRAILSPHNAFNTREALGRILATSIENIQAFFAGNPQNIVAGTYRVPAAPPTGGGRA</sequence>
<evidence type="ECO:0000256" key="3">
    <source>
        <dbReference type="ARBA" id="ARBA00023027"/>
    </source>
</evidence>
<dbReference type="SUPFAM" id="SSF51735">
    <property type="entry name" value="NAD(P)-binding Rossmann-fold domains"/>
    <property type="match status" value="1"/>
</dbReference>
<dbReference type="Pfam" id="PF00389">
    <property type="entry name" value="2-Hacid_dh"/>
    <property type="match status" value="1"/>
</dbReference>
<evidence type="ECO:0000256" key="1">
    <source>
        <dbReference type="ARBA" id="ARBA00005854"/>
    </source>
</evidence>
<evidence type="ECO:0000313" key="8">
    <source>
        <dbReference type="Proteomes" id="UP000737555"/>
    </source>
</evidence>
<evidence type="ECO:0000313" key="7">
    <source>
        <dbReference type="EMBL" id="NQS77953.1"/>
    </source>
</evidence>
<name>A0A8T7H0M1_9EURY</name>
<evidence type="ECO:0000259" key="5">
    <source>
        <dbReference type="Pfam" id="PF00389"/>
    </source>
</evidence>
<dbReference type="InterPro" id="IPR006140">
    <property type="entry name" value="D-isomer_DH_NAD-bd"/>
</dbReference>
<comment type="caution">
    <text evidence="7">The sequence shown here is derived from an EMBL/GenBank/DDBJ whole genome shotgun (WGS) entry which is preliminary data.</text>
</comment>
<dbReference type="AlphaFoldDB" id="A0A8T7H0M1"/>
<accession>A0A8T7H0M1</accession>
<dbReference type="InterPro" id="IPR036291">
    <property type="entry name" value="NAD(P)-bd_dom_sf"/>
</dbReference>
<dbReference type="Pfam" id="PF02826">
    <property type="entry name" value="2-Hacid_dh_C"/>
    <property type="match status" value="1"/>
</dbReference>
<dbReference type="InterPro" id="IPR006139">
    <property type="entry name" value="D-isomer_2_OHA_DH_cat_dom"/>
</dbReference>
<evidence type="ECO:0000256" key="2">
    <source>
        <dbReference type="ARBA" id="ARBA00023002"/>
    </source>
</evidence>
<organism evidence="7 8">
    <name type="scientific">Methanoculleus bourgensis</name>
    <dbReference type="NCBI Taxonomy" id="83986"/>
    <lineage>
        <taxon>Archaea</taxon>
        <taxon>Methanobacteriati</taxon>
        <taxon>Methanobacteriota</taxon>
        <taxon>Stenosarchaea group</taxon>
        <taxon>Methanomicrobia</taxon>
        <taxon>Methanomicrobiales</taxon>
        <taxon>Methanomicrobiaceae</taxon>
        <taxon>Methanoculleus</taxon>
    </lineage>
</organism>
<dbReference type="InterPro" id="IPR058205">
    <property type="entry name" value="D-LDH-like"/>
</dbReference>
<dbReference type="Gene3D" id="3.40.50.720">
    <property type="entry name" value="NAD(P)-binding Rossmann-like Domain"/>
    <property type="match status" value="2"/>
</dbReference>
<feature type="domain" description="D-isomer specific 2-hydroxyacid dehydrogenase catalytic" evidence="5">
    <location>
        <begin position="10"/>
        <end position="336"/>
    </location>
</feature>
<dbReference type="PROSITE" id="PS00670">
    <property type="entry name" value="D_2_HYDROXYACID_DH_2"/>
    <property type="match status" value="1"/>
</dbReference>
<dbReference type="GO" id="GO:0008720">
    <property type="term" value="F:D-lactate dehydrogenase (NAD+) activity"/>
    <property type="evidence" value="ECO:0007669"/>
    <property type="project" value="TreeGrafter"/>
</dbReference>
<protein>
    <submittedName>
        <fullName evidence="7">NAD(P)-binding domain-containing protein</fullName>
    </submittedName>
</protein>
<reference evidence="7" key="1">
    <citation type="submission" date="2020-05" db="EMBL/GenBank/DDBJ databases">
        <title>The first insight into the ecology of ammonia-tolerant syntrophic propionate oxidizing bacteria.</title>
        <authorList>
            <person name="Singh A."/>
            <person name="Schnurer A."/>
            <person name="Westerholm M."/>
        </authorList>
    </citation>
    <scope>NUCLEOTIDE SEQUENCE</scope>
    <source>
        <strain evidence="7">MAG54</strain>
    </source>
</reference>
<keyword evidence="2 4" id="KW-0560">Oxidoreductase</keyword>
<dbReference type="GO" id="GO:0051287">
    <property type="term" value="F:NAD binding"/>
    <property type="evidence" value="ECO:0007669"/>
    <property type="project" value="InterPro"/>
</dbReference>
<proteinExistence type="inferred from homology"/>